<feature type="domain" description="EGF-like" evidence="1">
    <location>
        <begin position="75"/>
        <end position="86"/>
    </location>
</feature>
<dbReference type="SUPFAM" id="SSF57196">
    <property type="entry name" value="EGF/Laminin"/>
    <property type="match status" value="1"/>
</dbReference>
<protein>
    <submittedName>
        <fullName evidence="3">Protein jagged-1</fullName>
    </submittedName>
</protein>
<dbReference type="InterPro" id="IPR000742">
    <property type="entry name" value="EGF"/>
</dbReference>
<feature type="non-terminal residue" evidence="3">
    <location>
        <position position="198"/>
    </location>
</feature>
<dbReference type="AlphaFoldDB" id="A0A8B7NEJ3"/>
<evidence type="ECO:0000313" key="3">
    <source>
        <dbReference type="RefSeq" id="XP_018012042.1"/>
    </source>
</evidence>
<accession>A0A8B7NEJ3</accession>
<name>A0A8B7NEJ3_HYAAZ</name>
<dbReference type="OrthoDB" id="6516201at2759"/>
<keyword evidence="2" id="KW-1185">Reference proteome</keyword>
<organism evidence="2 3">
    <name type="scientific">Hyalella azteca</name>
    <name type="common">Amphipod</name>
    <dbReference type="NCBI Taxonomy" id="294128"/>
    <lineage>
        <taxon>Eukaryota</taxon>
        <taxon>Metazoa</taxon>
        <taxon>Ecdysozoa</taxon>
        <taxon>Arthropoda</taxon>
        <taxon>Crustacea</taxon>
        <taxon>Multicrustacea</taxon>
        <taxon>Malacostraca</taxon>
        <taxon>Eumalacostraca</taxon>
        <taxon>Peracarida</taxon>
        <taxon>Amphipoda</taxon>
        <taxon>Senticaudata</taxon>
        <taxon>Talitrida</taxon>
        <taxon>Talitroidea</taxon>
        <taxon>Hyalellidae</taxon>
        <taxon>Hyalella</taxon>
    </lineage>
</organism>
<dbReference type="GeneID" id="108669248"/>
<dbReference type="RefSeq" id="XP_018012042.1">
    <property type="nucleotide sequence ID" value="XM_018156553.1"/>
</dbReference>
<dbReference type="KEGG" id="hazt:108669248"/>
<evidence type="ECO:0000313" key="2">
    <source>
        <dbReference type="Proteomes" id="UP000694843"/>
    </source>
</evidence>
<dbReference type="Proteomes" id="UP000694843">
    <property type="component" value="Unplaced"/>
</dbReference>
<dbReference type="PROSITE" id="PS00022">
    <property type="entry name" value="EGF_1"/>
    <property type="match status" value="1"/>
</dbReference>
<gene>
    <name evidence="3" type="primary">LOC108669248</name>
</gene>
<sequence>MNYTAVYDVSSYKTSIISSVKTNFSSDVPGLTIQCTNGNYVPSATELKTKIDFRCEPVCVEACQNGGKCVSPFSCECTRNWMGAACDLNVNDKCTENINDYTLTKATLQKDPSNPKLQWLVCETGFKIREDVFKAPIYCAGGVWVMEKVKKVSELGGTLSCLPNCVGGCNGVCHGNNVCVERTSVCSDIVVINGRSRR</sequence>
<proteinExistence type="predicted"/>
<evidence type="ECO:0000259" key="1">
    <source>
        <dbReference type="PROSITE" id="PS00022"/>
    </source>
</evidence>
<reference evidence="3" key="1">
    <citation type="submission" date="2025-08" db="UniProtKB">
        <authorList>
            <consortium name="RefSeq"/>
        </authorList>
    </citation>
    <scope>IDENTIFICATION</scope>
</reference>
<dbReference type="Gene3D" id="2.10.25.10">
    <property type="entry name" value="Laminin"/>
    <property type="match status" value="1"/>
</dbReference>